<evidence type="ECO:0000313" key="8">
    <source>
        <dbReference type="EMBL" id="EAS06382.1"/>
    </source>
</evidence>
<dbReference type="KEGG" id="tet:TTHERM_00945200"/>
<dbReference type="PANTHER" id="PTHR43851">
    <property type="match status" value="1"/>
</dbReference>
<gene>
    <name evidence="8" type="ORF">TTHERM_00945200</name>
</gene>
<dbReference type="InterPro" id="IPR011009">
    <property type="entry name" value="Kinase-like_dom_sf"/>
</dbReference>
<evidence type="ECO:0000256" key="2">
    <source>
        <dbReference type="ARBA" id="ARBA00022679"/>
    </source>
</evidence>
<dbReference type="InterPro" id="IPR034646">
    <property type="entry name" value="ADCK3_dom"/>
</dbReference>
<comment type="similarity">
    <text evidence="1">Belongs to the protein kinase superfamily. ADCK protein kinase family.</text>
</comment>
<dbReference type="Proteomes" id="UP000009168">
    <property type="component" value="Unassembled WGS sequence"/>
</dbReference>
<dbReference type="AlphaFoldDB" id="Q24F25"/>
<dbReference type="PANTHER" id="PTHR43851:SF3">
    <property type="entry name" value="COENZYME Q8"/>
    <property type="match status" value="1"/>
</dbReference>
<dbReference type="InParanoid" id="Q24F25"/>
<name>Q24F25_TETTS</name>
<dbReference type="STRING" id="312017.Q24F25"/>
<evidence type="ECO:0000256" key="4">
    <source>
        <dbReference type="ARBA" id="ARBA00022840"/>
    </source>
</evidence>
<evidence type="ECO:0000256" key="3">
    <source>
        <dbReference type="ARBA" id="ARBA00022741"/>
    </source>
</evidence>
<dbReference type="EMBL" id="GG662297">
    <property type="protein sequence ID" value="EAS06382.1"/>
    <property type="molecule type" value="Genomic_DNA"/>
</dbReference>
<dbReference type="SUPFAM" id="SSF56112">
    <property type="entry name" value="Protein kinase-like (PK-like)"/>
    <property type="match status" value="1"/>
</dbReference>
<keyword evidence="2" id="KW-0808">Transferase</keyword>
<feature type="coiled-coil region" evidence="5">
    <location>
        <begin position="92"/>
        <end position="155"/>
    </location>
</feature>
<dbReference type="OrthoDB" id="201153at2759"/>
<feature type="region of interest" description="Disordered" evidence="6">
    <location>
        <begin position="55"/>
        <end position="83"/>
    </location>
</feature>
<sequence>MRQFLQKLIESQALQDSAGVARGLYRVADGLLKNHNEVINTDLLLHQTKSTQTQIQQQKQQQAQGLNNQPLQQQNQKINSKDATQEGVAKMNAELEKQKVFAQKQQEEQMLKEQLKIQEQLEKDRLYRLEQLKIQEQLKAQEAQQQAILKQKQEQDIKSSNDITEKPILKNDNVQLNMKQQNQEEGEEEEIVHNQQFSVGDEKAIPSNSVSRAWGFGTLGVQLAYGAAKELIRTSIGGKQKSGAGIKGLLLSEENASVLSQGLCKMRGAPLKLAQALSIQEDEVIPKHVRDAFEKARQSADIMPKKQLHKMLAQELGENWKDNFQSFEEMPFAAASIGQVHRAVLIDGTKVAVKVQYPGVKESIDSDLNNLRRLMIYTGVFPKQMFLDRLIDYSRKELHEECNYTLEAEKQIKMYNFLKDDEDFTIPRIIENLSTERIMVSELIEGDTIDYISENYPQELRDDIGRRLMKVTLKELFLFQTMQTDPNPSNYYFNRKTNKLNLIDFGGVHTYSLEFMDKYIDVIYSATIKDRQRVLDISRELGYLTGEENQTMKTAHVDSVITVGEPFATTGKYDFGQQTLTTRTYKLMPQMLKNRLCPPPQETYSIHRKLSGAFLLSMKMKSNYDCRSIFLPLYEEYKQKRQGITRTFL</sequence>
<dbReference type="GO" id="GO:0016740">
    <property type="term" value="F:transferase activity"/>
    <property type="evidence" value="ECO:0007669"/>
    <property type="project" value="UniProtKB-KW"/>
</dbReference>
<feature type="compositionally biased region" description="Low complexity" evidence="6">
    <location>
        <begin position="55"/>
        <end position="77"/>
    </location>
</feature>
<dbReference type="GO" id="GO:0006744">
    <property type="term" value="P:ubiquinone biosynthetic process"/>
    <property type="evidence" value="ECO:0007669"/>
    <property type="project" value="TreeGrafter"/>
</dbReference>
<feature type="domain" description="ABC1 atypical kinase-like" evidence="7">
    <location>
        <begin position="297"/>
        <end position="536"/>
    </location>
</feature>
<evidence type="ECO:0000313" key="9">
    <source>
        <dbReference type="Proteomes" id="UP000009168"/>
    </source>
</evidence>
<dbReference type="CDD" id="cd13970">
    <property type="entry name" value="ABC1_ADCK3"/>
    <property type="match status" value="1"/>
</dbReference>
<dbReference type="GO" id="GO:0005524">
    <property type="term" value="F:ATP binding"/>
    <property type="evidence" value="ECO:0007669"/>
    <property type="project" value="UniProtKB-KW"/>
</dbReference>
<dbReference type="HOGENOM" id="CLU_006533_9_1_1"/>
<dbReference type="InterPro" id="IPR004147">
    <property type="entry name" value="ABC1_dom"/>
</dbReference>
<dbReference type="RefSeq" id="XP_001026627.1">
    <property type="nucleotide sequence ID" value="XM_001026627.1"/>
</dbReference>
<keyword evidence="5" id="KW-0175">Coiled coil</keyword>
<dbReference type="eggNOG" id="KOG1234">
    <property type="taxonomic scope" value="Eukaryota"/>
</dbReference>
<protein>
    <submittedName>
        <fullName evidence="8">ABC1 family protein</fullName>
    </submittedName>
</protein>
<keyword evidence="3" id="KW-0547">Nucleotide-binding</keyword>
<keyword evidence="4" id="KW-0067">ATP-binding</keyword>
<proteinExistence type="inferred from homology"/>
<dbReference type="OMA" id="PEYYVPR"/>
<reference evidence="9" key="1">
    <citation type="journal article" date="2006" name="PLoS Biol.">
        <title>Macronuclear genome sequence of the ciliate Tetrahymena thermophila, a model eukaryote.</title>
        <authorList>
            <person name="Eisen J.A."/>
            <person name="Coyne R.S."/>
            <person name="Wu M."/>
            <person name="Wu D."/>
            <person name="Thiagarajan M."/>
            <person name="Wortman J.R."/>
            <person name="Badger J.H."/>
            <person name="Ren Q."/>
            <person name="Amedeo P."/>
            <person name="Jones K.M."/>
            <person name="Tallon L.J."/>
            <person name="Delcher A.L."/>
            <person name="Salzberg S.L."/>
            <person name="Silva J.C."/>
            <person name="Haas B.J."/>
            <person name="Majoros W.H."/>
            <person name="Farzad M."/>
            <person name="Carlton J.M."/>
            <person name="Smith R.K. Jr."/>
            <person name="Garg J."/>
            <person name="Pearlman R.E."/>
            <person name="Karrer K.M."/>
            <person name="Sun L."/>
            <person name="Manning G."/>
            <person name="Elde N.C."/>
            <person name="Turkewitz A.P."/>
            <person name="Asai D.J."/>
            <person name="Wilkes D.E."/>
            <person name="Wang Y."/>
            <person name="Cai H."/>
            <person name="Collins K."/>
            <person name="Stewart B.A."/>
            <person name="Lee S.R."/>
            <person name="Wilamowska K."/>
            <person name="Weinberg Z."/>
            <person name="Ruzzo W.L."/>
            <person name="Wloga D."/>
            <person name="Gaertig J."/>
            <person name="Frankel J."/>
            <person name="Tsao C.-C."/>
            <person name="Gorovsky M.A."/>
            <person name="Keeling P.J."/>
            <person name="Waller R.F."/>
            <person name="Patron N.J."/>
            <person name="Cherry J.M."/>
            <person name="Stover N.A."/>
            <person name="Krieger C.J."/>
            <person name="del Toro C."/>
            <person name="Ryder H.F."/>
            <person name="Williamson S.C."/>
            <person name="Barbeau R.A."/>
            <person name="Hamilton E.P."/>
            <person name="Orias E."/>
        </authorList>
    </citation>
    <scope>NUCLEOTIDE SEQUENCE [LARGE SCALE GENOMIC DNA]</scope>
    <source>
        <strain evidence="9">SB210</strain>
    </source>
</reference>
<keyword evidence="9" id="KW-1185">Reference proteome</keyword>
<dbReference type="Pfam" id="PF03109">
    <property type="entry name" value="ABC1"/>
    <property type="match status" value="1"/>
</dbReference>
<evidence type="ECO:0000259" key="7">
    <source>
        <dbReference type="Pfam" id="PF03109"/>
    </source>
</evidence>
<evidence type="ECO:0000256" key="5">
    <source>
        <dbReference type="SAM" id="Coils"/>
    </source>
</evidence>
<dbReference type="InterPro" id="IPR051409">
    <property type="entry name" value="Atypical_kinase_ADCK"/>
</dbReference>
<accession>Q24F25</accession>
<evidence type="ECO:0000256" key="1">
    <source>
        <dbReference type="ARBA" id="ARBA00009670"/>
    </source>
</evidence>
<evidence type="ECO:0000256" key="6">
    <source>
        <dbReference type="SAM" id="MobiDB-lite"/>
    </source>
</evidence>
<dbReference type="GeneID" id="7837234"/>
<organism evidence="8 9">
    <name type="scientific">Tetrahymena thermophila (strain SB210)</name>
    <dbReference type="NCBI Taxonomy" id="312017"/>
    <lineage>
        <taxon>Eukaryota</taxon>
        <taxon>Sar</taxon>
        <taxon>Alveolata</taxon>
        <taxon>Ciliophora</taxon>
        <taxon>Intramacronucleata</taxon>
        <taxon>Oligohymenophorea</taxon>
        <taxon>Hymenostomatida</taxon>
        <taxon>Tetrahymenina</taxon>
        <taxon>Tetrahymenidae</taxon>
        <taxon>Tetrahymena</taxon>
    </lineage>
</organism>